<dbReference type="RefSeq" id="WP_338780032.1">
    <property type="nucleotide sequence ID" value="NZ_CP147407.1"/>
</dbReference>
<proteinExistence type="predicted"/>
<dbReference type="Proteomes" id="UP001377337">
    <property type="component" value="Chromosome"/>
</dbReference>
<reference evidence="1 2" key="1">
    <citation type="submission" date="2024-02" db="EMBL/GenBank/DDBJ databases">
        <title>Seven novel Bacillus-like species.</title>
        <authorList>
            <person name="Liu G."/>
        </authorList>
    </citation>
    <scope>NUCLEOTIDE SEQUENCE [LARGE SCALE GENOMIC DNA]</scope>
    <source>
        <strain evidence="1 2">FJAT-52054</strain>
    </source>
</reference>
<evidence type="ECO:0000313" key="2">
    <source>
        <dbReference type="Proteomes" id="UP001377337"/>
    </source>
</evidence>
<keyword evidence="2" id="KW-1185">Reference proteome</keyword>
<gene>
    <name evidence="1" type="ORF">WCV65_03290</name>
</gene>
<accession>A0ABZ2NJJ4</accession>
<evidence type="ECO:0000313" key="1">
    <source>
        <dbReference type="EMBL" id="WXB97544.1"/>
    </source>
</evidence>
<name>A0ABZ2NJJ4_9BACI</name>
<protein>
    <submittedName>
        <fullName evidence="1">Uncharacterized protein</fullName>
    </submittedName>
</protein>
<sequence length="80" mass="8746">MSDRHTNLAVPAWNLAGGDRNLSVRNNLSDGARNLSNGAVYLSDRHTNLAVPARNLADQARNLSVRINLSDRHANLADWA</sequence>
<dbReference type="EMBL" id="CP147407">
    <property type="protein sequence ID" value="WXB97544.1"/>
    <property type="molecule type" value="Genomic_DNA"/>
</dbReference>
<organism evidence="1 2">
    <name type="scientific">Metabacillus sediminis</name>
    <dbReference type="NCBI Taxonomy" id="3117746"/>
    <lineage>
        <taxon>Bacteria</taxon>
        <taxon>Bacillati</taxon>
        <taxon>Bacillota</taxon>
        <taxon>Bacilli</taxon>
        <taxon>Bacillales</taxon>
        <taxon>Bacillaceae</taxon>
        <taxon>Metabacillus</taxon>
    </lineage>
</organism>